<name>A0A1I4XYS4_9GAMM</name>
<reference evidence="1 2" key="1">
    <citation type="submission" date="2016-10" db="EMBL/GenBank/DDBJ databases">
        <authorList>
            <person name="de Groot N.N."/>
        </authorList>
    </citation>
    <scope>NUCLEOTIDE SEQUENCE [LARGE SCALE GENOMIC DNA]</scope>
    <source>
        <strain evidence="1 2">CGMCC 1.7659</strain>
    </source>
</reference>
<dbReference type="GO" id="GO:0070573">
    <property type="term" value="F:metallodipeptidase activity"/>
    <property type="evidence" value="ECO:0007669"/>
    <property type="project" value="InterPro"/>
</dbReference>
<dbReference type="GO" id="GO:0006508">
    <property type="term" value="P:proteolysis"/>
    <property type="evidence" value="ECO:0007669"/>
    <property type="project" value="InterPro"/>
</dbReference>
<dbReference type="Proteomes" id="UP000198575">
    <property type="component" value="Unassembled WGS sequence"/>
</dbReference>
<dbReference type="AlphaFoldDB" id="A0A1I4XYS4"/>
<dbReference type="PANTHER" id="PTHR10443:SF12">
    <property type="entry name" value="DIPEPTIDASE"/>
    <property type="match status" value="1"/>
</dbReference>
<dbReference type="PANTHER" id="PTHR10443">
    <property type="entry name" value="MICROSOMAL DIPEPTIDASE"/>
    <property type="match status" value="1"/>
</dbReference>
<dbReference type="Pfam" id="PF01244">
    <property type="entry name" value="Peptidase_M19"/>
    <property type="match status" value="1"/>
</dbReference>
<dbReference type="InterPro" id="IPR032466">
    <property type="entry name" value="Metal_Hydrolase"/>
</dbReference>
<dbReference type="SUPFAM" id="SSF51556">
    <property type="entry name" value="Metallo-dependent hydrolases"/>
    <property type="match status" value="1"/>
</dbReference>
<sequence length="425" mass="46067">MPACCGVIGYRGREAILPMKSIAILLLVCTGLARPALAAPADTLEQRAATLHQSAIVLDTHLDTPMLFARPDWRIGDRHSFDADFSQVDYPRMLEGGLDGGFWVIYTPQGERTVAGNRAARDFGLKRLVEIREMVAANADRFEIALSADDAARIKKAGKRIVYISMENASPLASDPSLLSAYYALGLRMLGLVHSANDDFADSSTNPGGPEFNGLSDKGRALVAEANRLGLIIDLSHASDAVFDQVVELSKTPVVLSHTASAALNAHPRNIDDARLRKLAATGGVIQVNSVNQFLIKVPKNGERDAEFDRFFAIIEDGAALTVEKRKQAMRLYREIEAKYPAPQATFEDYMKHMLHILEVAGPEHVGLGADWDGGGGVSGMIDVASLPKITERLLREGYSEAQIKGVLGGNLLRVMRAVEAARQP</sequence>
<keyword evidence="2" id="KW-1185">Reference proteome</keyword>
<evidence type="ECO:0000313" key="2">
    <source>
        <dbReference type="Proteomes" id="UP000198575"/>
    </source>
</evidence>
<dbReference type="CDD" id="cd01301">
    <property type="entry name" value="rDP_like"/>
    <property type="match status" value="1"/>
</dbReference>
<dbReference type="EMBL" id="FOVF01000013">
    <property type="protein sequence ID" value="SFN30389.1"/>
    <property type="molecule type" value="Genomic_DNA"/>
</dbReference>
<proteinExistence type="predicted"/>
<dbReference type="OrthoDB" id="9804920at2"/>
<dbReference type="InterPro" id="IPR008257">
    <property type="entry name" value="Pept_M19"/>
</dbReference>
<dbReference type="Gene3D" id="1.10.287.650">
    <property type="entry name" value="L27 domain"/>
    <property type="match status" value="1"/>
</dbReference>
<gene>
    <name evidence="1" type="ORF">SAMN05216289_1135</name>
</gene>
<accession>A0A1I4XYS4</accession>
<dbReference type="PROSITE" id="PS51365">
    <property type="entry name" value="RENAL_DIPEPTIDASE_2"/>
    <property type="match status" value="1"/>
</dbReference>
<dbReference type="STRING" id="578942.SAMN05216289_1135"/>
<organism evidence="1 2">
    <name type="scientific">Dokdonella immobilis</name>
    <dbReference type="NCBI Taxonomy" id="578942"/>
    <lineage>
        <taxon>Bacteria</taxon>
        <taxon>Pseudomonadati</taxon>
        <taxon>Pseudomonadota</taxon>
        <taxon>Gammaproteobacteria</taxon>
        <taxon>Lysobacterales</taxon>
        <taxon>Rhodanobacteraceae</taxon>
        <taxon>Dokdonella</taxon>
    </lineage>
</organism>
<dbReference type="Gene3D" id="3.20.20.140">
    <property type="entry name" value="Metal-dependent hydrolases"/>
    <property type="match status" value="1"/>
</dbReference>
<evidence type="ECO:0000313" key="1">
    <source>
        <dbReference type="EMBL" id="SFN30389.1"/>
    </source>
</evidence>
<protein>
    <submittedName>
        <fullName evidence="1">Membrane dipeptidase</fullName>
    </submittedName>
</protein>